<dbReference type="AlphaFoldDB" id="A0A0R3SKK8"/>
<dbReference type="WBParaSite" id="HDID_0000547301-mRNA-1">
    <property type="protein sequence ID" value="HDID_0000547301-mRNA-1"/>
    <property type="gene ID" value="HDID_0000547301"/>
</dbReference>
<reference evidence="2 3" key="2">
    <citation type="submission" date="2018-11" db="EMBL/GenBank/DDBJ databases">
        <authorList>
            <consortium name="Pathogen Informatics"/>
        </authorList>
    </citation>
    <scope>NUCLEOTIDE SEQUENCE [LARGE SCALE GENOMIC DNA]</scope>
</reference>
<dbReference type="Proteomes" id="UP000274504">
    <property type="component" value="Unassembled WGS sequence"/>
</dbReference>
<proteinExistence type="predicted"/>
<accession>A0A0R3SKK8</accession>
<feature type="compositionally biased region" description="Polar residues" evidence="1">
    <location>
        <begin position="12"/>
        <end position="21"/>
    </location>
</feature>
<evidence type="ECO:0000313" key="4">
    <source>
        <dbReference type="WBParaSite" id="HDID_0000547301-mRNA-1"/>
    </source>
</evidence>
<gene>
    <name evidence="2" type="ORF">HDID_LOCUS5471</name>
</gene>
<sequence>MNGTLMGRRKNVSLQRQGYTRSSDHGERPGNHGERRTTRTQASGLNVDCSGLLILLLAVPRSPSLVVFVS</sequence>
<organism evidence="4">
    <name type="scientific">Hymenolepis diminuta</name>
    <name type="common">Rat tapeworm</name>
    <dbReference type="NCBI Taxonomy" id="6216"/>
    <lineage>
        <taxon>Eukaryota</taxon>
        <taxon>Metazoa</taxon>
        <taxon>Spiralia</taxon>
        <taxon>Lophotrochozoa</taxon>
        <taxon>Platyhelminthes</taxon>
        <taxon>Cestoda</taxon>
        <taxon>Eucestoda</taxon>
        <taxon>Cyclophyllidea</taxon>
        <taxon>Hymenolepididae</taxon>
        <taxon>Hymenolepis</taxon>
    </lineage>
</organism>
<evidence type="ECO:0000313" key="2">
    <source>
        <dbReference type="EMBL" id="VDL57789.1"/>
    </source>
</evidence>
<name>A0A0R3SKK8_HYMDI</name>
<feature type="region of interest" description="Disordered" evidence="1">
    <location>
        <begin position="1"/>
        <end position="42"/>
    </location>
</feature>
<feature type="compositionally biased region" description="Basic and acidic residues" evidence="1">
    <location>
        <begin position="22"/>
        <end position="37"/>
    </location>
</feature>
<protein>
    <submittedName>
        <fullName evidence="2 4">Uncharacterized protein</fullName>
    </submittedName>
</protein>
<evidence type="ECO:0000256" key="1">
    <source>
        <dbReference type="SAM" id="MobiDB-lite"/>
    </source>
</evidence>
<evidence type="ECO:0000313" key="3">
    <source>
        <dbReference type="Proteomes" id="UP000274504"/>
    </source>
</evidence>
<reference evidence="4" key="1">
    <citation type="submission" date="2017-02" db="UniProtKB">
        <authorList>
            <consortium name="WormBaseParasite"/>
        </authorList>
    </citation>
    <scope>IDENTIFICATION</scope>
</reference>
<dbReference type="EMBL" id="UYSG01002855">
    <property type="protein sequence ID" value="VDL57789.1"/>
    <property type="molecule type" value="Genomic_DNA"/>
</dbReference>